<dbReference type="Proteomes" id="UP000694388">
    <property type="component" value="Unplaced"/>
</dbReference>
<protein>
    <recommendedName>
        <fullName evidence="2">S100/CaBP-9k-type calcium binding subdomain domain-containing protein</fullName>
    </recommendedName>
</protein>
<dbReference type="GO" id="GO:0048306">
    <property type="term" value="F:calcium-dependent protein binding"/>
    <property type="evidence" value="ECO:0007669"/>
    <property type="project" value="TreeGrafter"/>
</dbReference>
<dbReference type="PANTHER" id="PTHR11639">
    <property type="entry name" value="S100 CALCIUM-BINDING PROTEIN"/>
    <property type="match status" value="1"/>
</dbReference>
<dbReference type="InterPro" id="IPR011992">
    <property type="entry name" value="EF-hand-dom_pair"/>
</dbReference>
<organism evidence="3 4">
    <name type="scientific">Eptatretus burgeri</name>
    <name type="common">Inshore hagfish</name>
    <dbReference type="NCBI Taxonomy" id="7764"/>
    <lineage>
        <taxon>Eukaryota</taxon>
        <taxon>Metazoa</taxon>
        <taxon>Chordata</taxon>
        <taxon>Craniata</taxon>
        <taxon>Vertebrata</taxon>
        <taxon>Cyclostomata</taxon>
        <taxon>Myxini</taxon>
        <taxon>Myxiniformes</taxon>
        <taxon>Myxinidae</taxon>
        <taxon>Eptatretinae</taxon>
        <taxon>Eptatretus</taxon>
    </lineage>
</organism>
<keyword evidence="4" id="KW-1185">Reference proteome</keyword>
<proteinExistence type="inferred from homology"/>
<feature type="domain" description="S100/CaBP-9k-type calcium binding subdomain" evidence="2">
    <location>
        <begin position="5"/>
        <end position="51"/>
    </location>
</feature>
<dbReference type="Gene3D" id="1.10.238.10">
    <property type="entry name" value="EF-hand"/>
    <property type="match status" value="1"/>
</dbReference>
<name>A0A8C4R771_EPTBU</name>
<dbReference type="GO" id="GO:0005615">
    <property type="term" value="C:extracellular space"/>
    <property type="evidence" value="ECO:0007669"/>
    <property type="project" value="TreeGrafter"/>
</dbReference>
<dbReference type="Ensembl" id="ENSEBUT00000026942.1">
    <property type="protein sequence ID" value="ENSEBUP00000026366.1"/>
    <property type="gene ID" value="ENSEBUG00000016240.1"/>
</dbReference>
<dbReference type="SMART" id="SM01394">
    <property type="entry name" value="S_100"/>
    <property type="match status" value="1"/>
</dbReference>
<reference evidence="3" key="2">
    <citation type="submission" date="2025-09" db="UniProtKB">
        <authorList>
            <consortium name="Ensembl"/>
        </authorList>
    </citation>
    <scope>IDENTIFICATION</scope>
</reference>
<evidence type="ECO:0000259" key="2">
    <source>
        <dbReference type="SMART" id="SM01394"/>
    </source>
</evidence>
<dbReference type="AlphaFoldDB" id="A0A8C4R771"/>
<evidence type="ECO:0000313" key="3">
    <source>
        <dbReference type="Ensembl" id="ENSEBUP00000026366.1"/>
    </source>
</evidence>
<dbReference type="GO" id="GO:0005509">
    <property type="term" value="F:calcium ion binding"/>
    <property type="evidence" value="ECO:0007669"/>
    <property type="project" value="TreeGrafter"/>
</dbReference>
<sequence length="104" mass="11885">MVTDLEMAMQTLIEVFHKHAKRAKASVHHLDRDELKHLVPKELSLHDDKMKELLQRLQNDSERGLDFKAFYSLIVGLTLACNQCYEDHINKHGGGITASKEDTS</sequence>
<dbReference type="PANTHER" id="PTHR11639:SF134">
    <property type="entry name" value="PROTEIN S100-A1-RELATED"/>
    <property type="match status" value="1"/>
</dbReference>
<reference evidence="3" key="1">
    <citation type="submission" date="2025-08" db="UniProtKB">
        <authorList>
            <consortium name="Ensembl"/>
        </authorList>
    </citation>
    <scope>IDENTIFICATION</scope>
</reference>
<dbReference type="Pfam" id="PF01023">
    <property type="entry name" value="S_100"/>
    <property type="match status" value="1"/>
</dbReference>
<evidence type="ECO:0000313" key="4">
    <source>
        <dbReference type="Proteomes" id="UP000694388"/>
    </source>
</evidence>
<dbReference type="SUPFAM" id="SSF47473">
    <property type="entry name" value="EF-hand"/>
    <property type="match status" value="1"/>
</dbReference>
<dbReference type="GO" id="GO:0005737">
    <property type="term" value="C:cytoplasm"/>
    <property type="evidence" value="ECO:0007669"/>
    <property type="project" value="TreeGrafter"/>
</dbReference>
<comment type="similarity">
    <text evidence="1">Belongs to the S-100 family.</text>
</comment>
<evidence type="ECO:0000256" key="1">
    <source>
        <dbReference type="ARBA" id="ARBA00007323"/>
    </source>
</evidence>
<accession>A0A8C4R771</accession>
<dbReference type="InterPro" id="IPR013787">
    <property type="entry name" value="S100_Ca-bd_sub"/>
</dbReference>